<feature type="domain" description="Type II secretion system protein GspF" evidence="9">
    <location>
        <begin position="69"/>
        <end position="191"/>
    </location>
</feature>
<evidence type="ECO:0000313" key="11">
    <source>
        <dbReference type="Proteomes" id="UP000178116"/>
    </source>
</evidence>
<evidence type="ECO:0000256" key="6">
    <source>
        <dbReference type="ARBA" id="ARBA00022989"/>
    </source>
</evidence>
<dbReference type="PRINTS" id="PR00812">
    <property type="entry name" value="BCTERIALGSPF"/>
</dbReference>
<accession>A0A1G2LX81</accession>
<dbReference type="EMBL" id="MHRA01000020">
    <property type="protein sequence ID" value="OHA15482.1"/>
    <property type="molecule type" value="Genomic_DNA"/>
</dbReference>
<evidence type="ECO:0000259" key="9">
    <source>
        <dbReference type="Pfam" id="PF00482"/>
    </source>
</evidence>
<evidence type="ECO:0000256" key="2">
    <source>
        <dbReference type="ARBA" id="ARBA00005745"/>
    </source>
</evidence>
<comment type="similarity">
    <text evidence="2">Belongs to the GSP F family.</text>
</comment>
<dbReference type="PANTHER" id="PTHR30012:SF0">
    <property type="entry name" value="TYPE II SECRETION SYSTEM PROTEIN F-RELATED"/>
    <property type="match status" value="1"/>
</dbReference>
<dbReference type="Gene3D" id="1.20.81.30">
    <property type="entry name" value="Type II secretion system (T2SS), domain F"/>
    <property type="match status" value="2"/>
</dbReference>
<evidence type="ECO:0000256" key="5">
    <source>
        <dbReference type="ARBA" id="ARBA00022692"/>
    </source>
</evidence>
<keyword evidence="5 8" id="KW-0812">Transmembrane</keyword>
<protein>
    <recommendedName>
        <fullName evidence="9">Type II secretion system protein GspF domain-containing protein</fullName>
    </recommendedName>
</protein>
<dbReference type="PANTHER" id="PTHR30012">
    <property type="entry name" value="GENERAL SECRETION PATHWAY PROTEIN"/>
    <property type="match status" value="1"/>
</dbReference>
<dbReference type="InterPro" id="IPR042094">
    <property type="entry name" value="T2SS_GspF_sf"/>
</dbReference>
<evidence type="ECO:0000313" key="10">
    <source>
        <dbReference type="EMBL" id="OHA15482.1"/>
    </source>
</evidence>
<feature type="transmembrane region" description="Helical" evidence="8">
    <location>
        <begin position="168"/>
        <end position="190"/>
    </location>
</feature>
<comment type="subcellular location">
    <subcellularLocation>
        <location evidence="1">Cell inner membrane</location>
        <topology evidence="1">Multi-pass membrane protein</topology>
    </subcellularLocation>
</comment>
<feature type="transmembrane region" description="Helical" evidence="8">
    <location>
        <begin position="374"/>
        <end position="395"/>
    </location>
</feature>
<dbReference type="InterPro" id="IPR003004">
    <property type="entry name" value="GspF/PilC"/>
</dbReference>
<keyword evidence="6 8" id="KW-1133">Transmembrane helix</keyword>
<keyword evidence="7 8" id="KW-0472">Membrane</keyword>
<keyword evidence="3" id="KW-1003">Cell membrane</keyword>
<dbReference type="Pfam" id="PF00482">
    <property type="entry name" value="T2SSF"/>
    <property type="match status" value="2"/>
</dbReference>
<evidence type="ECO:0000256" key="7">
    <source>
        <dbReference type="ARBA" id="ARBA00023136"/>
    </source>
</evidence>
<dbReference type="GO" id="GO:0005886">
    <property type="term" value="C:plasma membrane"/>
    <property type="evidence" value="ECO:0007669"/>
    <property type="project" value="UniProtKB-SubCell"/>
</dbReference>
<evidence type="ECO:0000256" key="1">
    <source>
        <dbReference type="ARBA" id="ARBA00004429"/>
    </source>
</evidence>
<dbReference type="FunFam" id="1.20.81.30:FF:000001">
    <property type="entry name" value="Type II secretion system protein F"/>
    <property type="match status" value="1"/>
</dbReference>
<organism evidence="10 11">
    <name type="scientific">Candidatus Tagabacteria bacterium RIFCSPLOWO2_01_FULL_42_9</name>
    <dbReference type="NCBI Taxonomy" id="1802296"/>
    <lineage>
        <taxon>Bacteria</taxon>
        <taxon>Candidatus Tagaibacteriota</taxon>
    </lineage>
</organism>
<name>A0A1G2LX81_9BACT</name>
<proteinExistence type="inferred from homology"/>
<feature type="domain" description="Type II secretion system protein GspF" evidence="9">
    <location>
        <begin position="275"/>
        <end position="392"/>
    </location>
</feature>
<dbReference type="AlphaFoldDB" id="A0A1G2LX81"/>
<keyword evidence="4" id="KW-0997">Cell inner membrane</keyword>
<sequence>MLYKYEATTSQGEEKAGTIEAANRDIAIAALQRRNLIVISVESAEETGFFSRQLTFLNRIKARDVVILSRQLSTLFEAKVPVMSSLQLLASETENPALRQNLTELINDIGGGSSIAEAMSKHPRIFSKFFVSMVKSGEESGKLDEIFSYLAAYLERTYELTSKAKSALVYPAFVVVTFIGVIILMLTTVIPKLSAILKETGQELPFYTKIILSASDFLTNYGLFVLIALIFGVIGLWYYRGTSAGKIAFSRLQISLPYVGDLYKKLYLSRMMDNFETLLSAGISAVRTLELTSEIIENAIYRRIILDALDAVKAGSSISDAFSRYEEMPGLVVQMIKVGEETGKLSFVLKTLSHFYKKELESTIETLMSLIEPAMIIVLGLGVGLLVAGVLGPIYNIGSGI</sequence>
<evidence type="ECO:0000256" key="3">
    <source>
        <dbReference type="ARBA" id="ARBA00022475"/>
    </source>
</evidence>
<dbReference type="InterPro" id="IPR018076">
    <property type="entry name" value="T2SS_GspF_dom"/>
</dbReference>
<evidence type="ECO:0000256" key="8">
    <source>
        <dbReference type="SAM" id="Phobius"/>
    </source>
</evidence>
<gene>
    <name evidence="10" type="ORF">A3A10_02280</name>
</gene>
<feature type="transmembrane region" description="Helical" evidence="8">
    <location>
        <begin position="221"/>
        <end position="239"/>
    </location>
</feature>
<reference evidence="10 11" key="1">
    <citation type="journal article" date="2016" name="Nat. Commun.">
        <title>Thousands of microbial genomes shed light on interconnected biogeochemical processes in an aquifer system.</title>
        <authorList>
            <person name="Anantharaman K."/>
            <person name="Brown C.T."/>
            <person name="Hug L.A."/>
            <person name="Sharon I."/>
            <person name="Castelle C.J."/>
            <person name="Probst A.J."/>
            <person name="Thomas B.C."/>
            <person name="Singh A."/>
            <person name="Wilkins M.J."/>
            <person name="Karaoz U."/>
            <person name="Brodie E.L."/>
            <person name="Williams K.H."/>
            <person name="Hubbard S.S."/>
            <person name="Banfield J.F."/>
        </authorList>
    </citation>
    <scope>NUCLEOTIDE SEQUENCE [LARGE SCALE GENOMIC DNA]</scope>
</reference>
<comment type="caution">
    <text evidence="10">The sequence shown here is derived from an EMBL/GenBank/DDBJ whole genome shotgun (WGS) entry which is preliminary data.</text>
</comment>
<dbReference type="Proteomes" id="UP000178116">
    <property type="component" value="Unassembled WGS sequence"/>
</dbReference>
<evidence type="ECO:0000256" key="4">
    <source>
        <dbReference type="ARBA" id="ARBA00022519"/>
    </source>
</evidence>